<accession>A0A7W7Y264</accession>
<sequence>MHYRTFFYAILTCLTTTIISPATASPIHGKVAQISYVEMKSSADLETLFRNLHREGYGTVILRIFHNRHDRYLTTTADTGNLPDAGVYFPTEYAPVIQDLTTPAVEQARRYDMQLFAWLGTRRADWLPPQNKLKDPVTDRLSLYAPGSIPYLQQLFSDLARTGVNGILIQDDLVYRTHDELPAGVNVQNYRGYTPEYRQIANKRALIINQTLEAILDSVHQVNPHCKVWFNIYYENGTNPDHALMWLAQDLELLAKLPIDRFSIMSYHRQIAQELNLSPMEAVFQTARIIKNIAATVGYQRIIPKIQTEDFVTGESVPLTEVQALERLLPPSVPVAYMPVRRTP</sequence>
<dbReference type="GO" id="GO:0016787">
    <property type="term" value="F:hydrolase activity"/>
    <property type="evidence" value="ECO:0007669"/>
    <property type="project" value="UniProtKB-KW"/>
</dbReference>
<feature type="domain" description="Poly-beta-1,6-N-acetyl-D-glucosamine N-deacetylase PgaB C-terminal" evidence="2">
    <location>
        <begin position="72"/>
        <end position="323"/>
    </location>
</feature>
<keyword evidence="3" id="KW-0449">Lipoprotein</keyword>
<dbReference type="AlphaFoldDB" id="A0A7W7Y264"/>
<evidence type="ECO:0000313" key="3">
    <source>
        <dbReference type="EMBL" id="MBB5020711.1"/>
    </source>
</evidence>
<dbReference type="Pfam" id="PF14883">
    <property type="entry name" value="GHL13"/>
    <property type="match status" value="1"/>
</dbReference>
<dbReference type="EMBL" id="JACHID010000001">
    <property type="protein sequence ID" value="MBB5020711.1"/>
    <property type="molecule type" value="Genomic_DNA"/>
</dbReference>
<dbReference type="Gene3D" id="3.20.20.80">
    <property type="entry name" value="Glycosidases"/>
    <property type="match status" value="1"/>
</dbReference>
<keyword evidence="1" id="KW-0732">Signal</keyword>
<gene>
    <name evidence="3" type="ORF">HNR37_000014</name>
</gene>
<comment type="caution">
    <text evidence="3">The sequence shown here is derived from an EMBL/GenBank/DDBJ whole genome shotgun (WGS) entry which is preliminary data.</text>
</comment>
<evidence type="ECO:0000259" key="2">
    <source>
        <dbReference type="Pfam" id="PF14883"/>
    </source>
</evidence>
<proteinExistence type="predicted"/>
<dbReference type="Proteomes" id="UP000528322">
    <property type="component" value="Unassembled WGS sequence"/>
</dbReference>
<organism evidence="3 4">
    <name type="scientific">Desulfurispira natronophila</name>
    <dbReference type="NCBI Taxonomy" id="682562"/>
    <lineage>
        <taxon>Bacteria</taxon>
        <taxon>Pseudomonadati</taxon>
        <taxon>Chrysiogenota</taxon>
        <taxon>Chrysiogenia</taxon>
        <taxon>Chrysiogenales</taxon>
        <taxon>Chrysiogenaceae</taxon>
        <taxon>Desulfurispira</taxon>
    </lineage>
</organism>
<keyword evidence="3" id="KW-0378">Hydrolase</keyword>
<protein>
    <submittedName>
        <fullName evidence="3">Biofilm PGA synthesis lipoprotein PgaB</fullName>
        <ecNumber evidence="3">3.-.-.-</ecNumber>
    </submittedName>
</protein>
<name>A0A7W7Y264_9BACT</name>
<dbReference type="EC" id="3.-.-.-" evidence="3"/>
<keyword evidence="4" id="KW-1185">Reference proteome</keyword>
<dbReference type="RefSeq" id="WP_183728032.1">
    <property type="nucleotide sequence ID" value="NZ_JACHID010000001.1"/>
</dbReference>
<reference evidence="3 4" key="1">
    <citation type="submission" date="2020-08" db="EMBL/GenBank/DDBJ databases">
        <title>Genomic Encyclopedia of Type Strains, Phase IV (KMG-IV): sequencing the most valuable type-strain genomes for metagenomic binning, comparative biology and taxonomic classification.</title>
        <authorList>
            <person name="Goeker M."/>
        </authorList>
    </citation>
    <scope>NUCLEOTIDE SEQUENCE [LARGE SCALE GENOMIC DNA]</scope>
    <source>
        <strain evidence="3 4">DSM 22071</strain>
    </source>
</reference>
<feature type="chain" id="PRO_5030643559" evidence="1">
    <location>
        <begin position="25"/>
        <end position="344"/>
    </location>
</feature>
<evidence type="ECO:0000256" key="1">
    <source>
        <dbReference type="SAM" id="SignalP"/>
    </source>
</evidence>
<feature type="signal peptide" evidence="1">
    <location>
        <begin position="1"/>
        <end position="24"/>
    </location>
</feature>
<dbReference type="InterPro" id="IPR032772">
    <property type="entry name" value="PGA_deacetylase_PgaB_C"/>
</dbReference>
<evidence type="ECO:0000313" key="4">
    <source>
        <dbReference type="Proteomes" id="UP000528322"/>
    </source>
</evidence>